<accession>A0A0H5QW26</accession>
<organism evidence="1">
    <name type="scientific">Spongospora subterranea</name>
    <dbReference type="NCBI Taxonomy" id="70186"/>
    <lineage>
        <taxon>Eukaryota</taxon>
        <taxon>Sar</taxon>
        <taxon>Rhizaria</taxon>
        <taxon>Endomyxa</taxon>
        <taxon>Phytomyxea</taxon>
        <taxon>Plasmodiophorida</taxon>
        <taxon>Plasmodiophoridae</taxon>
        <taxon>Spongospora</taxon>
    </lineage>
</organism>
<dbReference type="EMBL" id="HACM01005515">
    <property type="protein sequence ID" value="CRZ05957.1"/>
    <property type="molecule type" value="Transcribed_RNA"/>
</dbReference>
<protein>
    <submittedName>
        <fullName evidence="1">Uncharacterized protein</fullName>
    </submittedName>
</protein>
<proteinExistence type="predicted"/>
<dbReference type="AlphaFoldDB" id="A0A0H5QW26"/>
<reference evidence="1" key="1">
    <citation type="submission" date="2015-04" db="EMBL/GenBank/DDBJ databases">
        <title>The genome sequence of the plant pathogenic Rhizarian Plasmodiophora brassicae reveals insights in its biotrophic life cycle and the origin of chitin synthesis.</title>
        <authorList>
            <person name="Schwelm A."/>
            <person name="Fogelqvist J."/>
            <person name="Knaust A."/>
            <person name="Julke S."/>
            <person name="Lilja T."/>
            <person name="Dhandapani V."/>
            <person name="Bonilla-Rosso G."/>
            <person name="Karlsson M."/>
            <person name="Shevchenko A."/>
            <person name="Choi S.R."/>
            <person name="Kim H.G."/>
            <person name="Park J.Y."/>
            <person name="Lim Y.P."/>
            <person name="Ludwig-Muller J."/>
            <person name="Dixelius C."/>
        </authorList>
    </citation>
    <scope>NUCLEOTIDE SEQUENCE</scope>
    <source>
        <tissue evidence="1">Potato root galls</tissue>
    </source>
</reference>
<evidence type="ECO:0000313" key="1">
    <source>
        <dbReference type="EMBL" id="CRZ05957.1"/>
    </source>
</evidence>
<feature type="non-terminal residue" evidence="1">
    <location>
        <position position="1"/>
    </location>
</feature>
<sequence>PLYYRPCIRTLRPIQADAVIRWGASICGPCFVEYTNIQGDSMIQTALDTGSYLVMKDWGFLGVDERLGRELTENGRLSLDRHVRDELKTRLWYSITRLWTAEDINAIS</sequence>
<name>A0A0H5QW26_9EUKA</name>